<name>A0ABR3VQJ4_HUMIN</name>
<feature type="compositionally biased region" description="Polar residues" evidence="1">
    <location>
        <begin position="98"/>
        <end position="107"/>
    </location>
</feature>
<dbReference type="EMBL" id="JAZGSY010000003">
    <property type="protein sequence ID" value="KAL1844184.1"/>
    <property type="molecule type" value="Genomic_DNA"/>
</dbReference>
<keyword evidence="3" id="KW-1185">Reference proteome</keyword>
<proteinExistence type="predicted"/>
<protein>
    <submittedName>
        <fullName evidence="2">Uncharacterized protein</fullName>
    </submittedName>
</protein>
<dbReference type="Proteomes" id="UP001583172">
    <property type="component" value="Unassembled WGS sequence"/>
</dbReference>
<accession>A0ABR3VQJ4</accession>
<feature type="region of interest" description="Disordered" evidence="1">
    <location>
        <begin position="87"/>
        <end position="129"/>
    </location>
</feature>
<evidence type="ECO:0000256" key="1">
    <source>
        <dbReference type="SAM" id="MobiDB-lite"/>
    </source>
</evidence>
<feature type="compositionally biased region" description="Basic and acidic residues" evidence="1">
    <location>
        <begin position="36"/>
        <end position="46"/>
    </location>
</feature>
<feature type="compositionally biased region" description="Basic residues" evidence="1">
    <location>
        <begin position="53"/>
        <end position="65"/>
    </location>
</feature>
<feature type="region of interest" description="Disordered" evidence="1">
    <location>
        <begin position="23"/>
        <end position="69"/>
    </location>
</feature>
<sequence length="129" mass="14236">MSRYSGYGFDYLDNIRDPAPLAHIRGPSYGRPASRQSREVRVRDGDNDGVSVRRVRARSRSRSRVRAAERGHAAAEVRIVSGIIADHPDRPVNDLARTATNRSTITTPVRVPDPDPDPGRAPPRADDEA</sequence>
<evidence type="ECO:0000313" key="2">
    <source>
        <dbReference type="EMBL" id="KAL1844184.1"/>
    </source>
</evidence>
<reference evidence="2 3" key="1">
    <citation type="journal article" date="2024" name="Commun. Biol.">
        <title>Comparative genomic analysis of thermophilic fungi reveals convergent evolutionary adaptations and gene losses.</title>
        <authorList>
            <person name="Steindorff A.S."/>
            <person name="Aguilar-Pontes M.V."/>
            <person name="Robinson A.J."/>
            <person name="Andreopoulos B."/>
            <person name="LaButti K."/>
            <person name="Kuo A."/>
            <person name="Mondo S."/>
            <person name="Riley R."/>
            <person name="Otillar R."/>
            <person name="Haridas S."/>
            <person name="Lipzen A."/>
            <person name="Grimwood J."/>
            <person name="Schmutz J."/>
            <person name="Clum A."/>
            <person name="Reid I.D."/>
            <person name="Moisan M.C."/>
            <person name="Butler G."/>
            <person name="Nguyen T.T.M."/>
            <person name="Dewar K."/>
            <person name="Conant G."/>
            <person name="Drula E."/>
            <person name="Henrissat B."/>
            <person name="Hansel C."/>
            <person name="Singer S."/>
            <person name="Hutchinson M.I."/>
            <person name="de Vries R.P."/>
            <person name="Natvig D.O."/>
            <person name="Powell A.J."/>
            <person name="Tsang A."/>
            <person name="Grigoriev I.V."/>
        </authorList>
    </citation>
    <scope>NUCLEOTIDE SEQUENCE [LARGE SCALE GENOMIC DNA]</scope>
    <source>
        <strain evidence="2 3">CBS 620.91</strain>
    </source>
</reference>
<organism evidence="2 3">
    <name type="scientific">Humicola insolens</name>
    <name type="common">Soft-rot fungus</name>
    <dbReference type="NCBI Taxonomy" id="85995"/>
    <lineage>
        <taxon>Eukaryota</taxon>
        <taxon>Fungi</taxon>
        <taxon>Dikarya</taxon>
        <taxon>Ascomycota</taxon>
        <taxon>Pezizomycotina</taxon>
        <taxon>Sordariomycetes</taxon>
        <taxon>Sordariomycetidae</taxon>
        <taxon>Sordariales</taxon>
        <taxon>Chaetomiaceae</taxon>
        <taxon>Mycothermus</taxon>
    </lineage>
</organism>
<comment type="caution">
    <text evidence="2">The sequence shown here is derived from an EMBL/GenBank/DDBJ whole genome shotgun (WGS) entry which is preliminary data.</text>
</comment>
<gene>
    <name evidence="2" type="ORF">VTJ49DRAFT_3840</name>
</gene>
<evidence type="ECO:0000313" key="3">
    <source>
        <dbReference type="Proteomes" id="UP001583172"/>
    </source>
</evidence>